<dbReference type="Proteomes" id="UP001165667">
    <property type="component" value="Unassembled WGS sequence"/>
</dbReference>
<sequence length="86" mass="9330">MNQITLQTGPERRRHWSAAAQREILSAAFMPGAVATEVARRYDVSTSLIYKWRQQARSGETSQTGSKDGSASTGSSKAKTLRGSTV</sequence>
<feature type="region of interest" description="Disordered" evidence="1">
    <location>
        <begin position="55"/>
        <end position="86"/>
    </location>
</feature>
<gene>
    <name evidence="2" type="ORF">M8523_34670</name>
</gene>
<dbReference type="GO" id="GO:0006313">
    <property type="term" value="P:DNA transposition"/>
    <property type="evidence" value="ECO:0007669"/>
    <property type="project" value="InterPro"/>
</dbReference>
<dbReference type="AlphaFoldDB" id="A0AA42CMZ2"/>
<organism evidence="2 3">
    <name type="scientific">Lichenifustis flavocetrariae</name>
    <dbReference type="NCBI Taxonomy" id="2949735"/>
    <lineage>
        <taxon>Bacteria</taxon>
        <taxon>Pseudomonadati</taxon>
        <taxon>Pseudomonadota</taxon>
        <taxon>Alphaproteobacteria</taxon>
        <taxon>Hyphomicrobiales</taxon>
        <taxon>Lichenihabitantaceae</taxon>
        <taxon>Lichenifustis</taxon>
    </lineage>
</organism>
<dbReference type="SUPFAM" id="SSF48295">
    <property type="entry name" value="TrpR-like"/>
    <property type="match status" value="1"/>
</dbReference>
<dbReference type="Pfam" id="PF01527">
    <property type="entry name" value="HTH_Tnp_1"/>
    <property type="match status" value="1"/>
</dbReference>
<dbReference type="RefSeq" id="WP_282589384.1">
    <property type="nucleotide sequence ID" value="NZ_JAMOIM010000083.1"/>
</dbReference>
<comment type="caution">
    <text evidence="2">The sequence shown here is derived from an EMBL/GenBank/DDBJ whole genome shotgun (WGS) entry which is preliminary data.</text>
</comment>
<evidence type="ECO:0000313" key="2">
    <source>
        <dbReference type="EMBL" id="MCW6513008.1"/>
    </source>
</evidence>
<name>A0AA42CMZ2_9HYPH</name>
<protein>
    <submittedName>
        <fullName evidence="2">Transposase</fullName>
    </submittedName>
</protein>
<dbReference type="EMBL" id="JAMOIM010000083">
    <property type="protein sequence ID" value="MCW6513008.1"/>
    <property type="molecule type" value="Genomic_DNA"/>
</dbReference>
<keyword evidence="3" id="KW-1185">Reference proteome</keyword>
<dbReference type="GO" id="GO:0043565">
    <property type="term" value="F:sequence-specific DNA binding"/>
    <property type="evidence" value="ECO:0007669"/>
    <property type="project" value="InterPro"/>
</dbReference>
<evidence type="ECO:0000256" key="1">
    <source>
        <dbReference type="SAM" id="MobiDB-lite"/>
    </source>
</evidence>
<accession>A0AA42CMZ2</accession>
<dbReference type="InterPro" id="IPR002514">
    <property type="entry name" value="Transposase_8"/>
</dbReference>
<dbReference type="InterPro" id="IPR010921">
    <property type="entry name" value="Trp_repressor/repl_initiator"/>
</dbReference>
<dbReference type="GO" id="GO:0004803">
    <property type="term" value="F:transposase activity"/>
    <property type="evidence" value="ECO:0007669"/>
    <property type="project" value="InterPro"/>
</dbReference>
<evidence type="ECO:0000313" key="3">
    <source>
        <dbReference type="Proteomes" id="UP001165667"/>
    </source>
</evidence>
<reference evidence="2" key="1">
    <citation type="submission" date="2022-05" db="EMBL/GenBank/DDBJ databases">
        <authorList>
            <person name="Pankratov T."/>
        </authorList>
    </citation>
    <scope>NUCLEOTIDE SEQUENCE</scope>
    <source>
        <strain evidence="2">BP6-180914</strain>
    </source>
</reference>
<proteinExistence type="predicted"/>